<sequence>MGADQNHDWAKIAASALDWWREAGVDMLVADAPFDWLAAVETAAPAAFAPLAAPTAAPAPAPAALPDTREAFATWRLGEDAPEARWGGVAIAASGPADAELMVFVDCPERDDRETLLEGETGRLFDRMLAAIGRSRADTALASVCTRRPTTGRVPRDIADRLGEIARHHVALAAPIRLLAMGDAASRALLAMSVADARGRTHLINHKQGKITHVVATHHPRFLLDRPAAKAETWKDLLMLTGEIAS</sequence>
<evidence type="ECO:0000313" key="2">
    <source>
        <dbReference type="EMBL" id="MBW6529507.1"/>
    </source>
</evidence>
<dbReference type="Gene3D" id="3.40.470.10">
    <property type="entry name" value="Uracil-DNA glycosylase-like domain"/>
    <property type="match status" value="1"/>
</dbReference>
<protein>
    <submittedName>
        <fullName evidence="2">Uracil-DNA glycosylase</fullName>
    </submittedName>
</protein>
<proteinExistence type="predicted"/>
<evidence type="ECO:0000259" key="1">
    <source>
        <dbReference type="Pfam" id="PF03167"/>
    </source>
</evidence>
<keyword evidence="3" id="KW-1185">Reference proteome</keyword>
<dbReference type="EMBL" id="JAHXZN010000001">
    <property type="protein sequence ID" value="MBW6529507.1"/>
    <property type="molecule type" value="Genomic_DNA"/>
</dbReference>
<comment type="caution">
    <text evidence="2">The sequence shown here is derived from an EMBL/GenBank/DDBJ whole genome shotgun (WGS) entry which is preliminary data.</text>
</comment>
<name>A0ABS7BIS5_9SPHN</name>
<feature type="domain" description="Uracil-DNA glycosylase-like" evidence="1">
    <location>
        <begin position="116"/>
        <end position="237"/>
    </location>
</feature>
<organism evidence="2 3">
    <name type="scientific">Sphingomonas citri</name>
    <dbReference type="NCBI Taxonomy" id="2862499"/>
    <lineage>
        <taxon>Bacteria</taxon>
        <taxon>Pseudomonadati</taxon>
        <taxon>Pseudomonadota</taxon>
        <taxon>Alphaproteobacteria</taxon>
        <taxon>Sphingomonadales</taxon>
        <taxon>Sphingomonadaceae</taxon>
        <taxon>Sphingomonas</taxon>
    </lineage>
</organism>
<evidence type="ECO:0000313" key="3">
    <source>
        <dbReference type="Proteomes" id="UP000759103"/>
    </source>
</evidence>
<dbReference type="Proteomes" id="UP000759103">
    <property type="component" value="Unassembled WGS sequence"/>
</dbReference>
<dbReference type="Pfam" id="PF03167">
    <property type="entry name" value="UDG"/>
    <property type="match status" value="1"/>
</dbReference>
<reference evidence="2 3" key="1">
    <citation type="submission" date="2021-07" db="EMBL/GenBank/DDBJ databases">
        <title>Sphingomonas sp.</title>
        <authorList>
            <person name="Feng G."/>
            <person name="Li J."/>
            <person name="Pan M."/>
        </authorList>
    </citation>
    <scope>NUCLEOTIDE SEQUENCE [LARGE SCALE GENOMIC DNA]</scope>
    <source>
        <strain evidence="2 3">RRHST34</strain>
    </source>
</reference>
<accession>A0ABS7BIS5</accession>
<dbReference type="InterPro" id="IPR005122">
    <property type="entry name" value="Uracil-DNA_glycosylase-like"/>
</dbReference>
<dbReference type="SUPFAM" id="SSF52141">
    <property type="entry name" value="Uracil-DNA glycosylase-like"/>
    <property type="match status" value="1"/>
</dbReference>
<gene>
    <name evidence="2" type="ORF">KZ820_02050</name>
</gene>
<dbReference type="RefSeq" id="WP_219747042.1">
    <property type="nucleotide sequence ID" value="NZ_JAHXZN010000001.1"/>
</dbReference>
<dbReference type="InterPro" id="IPR036895">
    <property type="entry name" value="Uracil-DNA_glycosylase-like_sf"/>
</dbReference>